<proteinExistence type="predicted"/>
<name>A0A9Q9AQS0_9PEZI</name>
<keyword evidence="2" id="KW-1185">Reference proteome</keyword>
<dbReference type="AlphaFoldDB" id="A0A9Q9AQS0"/>
<dbReference type="Proteomes" id="UP001056384">
    <property type="component" value="Chromosome 2"/>
</dbReference>
<organism evidence="1 2">
    <name type="scientific">Septoria linicola</name>
    <dbReference type="NCBI Taxonomy" id="215465"/>
    <lineage>
        <taxon>Eukaryota</taxon>
        <taxon>Fungi</taxon>
        <taxon>Dikarya</taxon>
        <taxon>Ascomycota</taxon>
        <taxon>Pezizomycotina</taxon>
        <taxon>Dothideomycetes</taxon>
        <taxon>Dothideomycetidae</taxon>
        <taxon>Mycosphaerellales</taxon>
        <taxon>Mycosphaerellaceae</taxon>
        <taxon>Septoria</taxon>
    </lineage>
</organism>
<accession>A0A9Q9AQS0</accession>
<gene>
    <name evidence="1" type="ORF">Slin15195_G036650</name>
</gene>
<evidence type="ECO:0000313" key="2">
    <source>
        <dbReference type="Proteomes" id="UP001056384"/>
    </source>
</evidence>
<sequence>MTDDLGRVVPDDIAHLNWANDLGSEELQKRQRPIICYGSGSYARAIVLNGLLTGVCEGFNYGVGAGVRQVIKSFDLEDIGGRRMEAVWTFVKRVARIGSTISCSGALGNVISNYCEPNEEGSELVTRGGEAFGQDGDEYHVDPYEYGCGC</sequence>
<protein>
    <submittedName>
        <fullName evidence="1">Uncharacterized protein</fullName>
    </submittedName>
</protein>
<evidence type="ECO:0000313" key="1">
    <source>
        <dbReference type="EMBL" id="USW50346.1"/>
    </source>
</evidence>
<reference evidence="1" key="1">
    <citation type="submission" date="2022-06" db="EMBL/GenBank/DDBJ databases">
        <title>Complete genome sequences of two strains of the flax pathogen Septoria linicola.</title>
        <authorList>
            <person name="Lapalu N."/>
            <person name="Simon A."/>
            <person name="Demenou B."/>
            <person name="Paumier D."/>
            <person name="Guillot M.-P."/>
            <person name="Gout L."/>
            <person name="Valade R."/>
        </authorList>
    </citation>
    <scope>NUCLEOTIDE SEQUENCE</scope>
    <source>
        <strain evidence="1">SE15195</strain>
    </source>
</reference>
<dbReference type="EMBL" id="CP099419">
    <property type="protein sequence ID" value="USW50346.1"/>
    <property type="molecule type" value="Genomic_DNA"/>
</dbReference>